<comment type="caution">
    <text evidence="1">The sequence shown here is derived from an EMBL/GenBank/DDBJ whole genome shotgun (WGS) entry which is preliminary data.</text>
</comment>
<evidence type="ECO:0000313" key="2">
    <source>
        <dbReference type="Proteomes" id="UP000736787"/>
    </source>
</evidence>
<protein>
    <submittedName>
        <fullName evidence="1">Uncharacterized protein</fullName>
    </submittedName>
</protein>
<dbReference type="Proteomes" id="UP000736787">
    <property type="component" value="Unassembled WGS sequence"/>
</dbReference>
<evidence type="ECO:0000313" key="1">
    <source>
        <dbReference type="EMBL" id="KAG2934356.1"/>
    </source>
</evidence>
<accession>A0A8T1D8H5</accession>
<reference evidence="1" key="1">
    <citation type="submission" date="2018-10" db="EMBL/GenBank/DDBJ databases">
        <title>Effector identification in a new, highly contiguous assembly of the strawberry crown rot pathogen Phytophthora cactorum.</title>
        <authorList>
            <person name="Armitage A.D."/>
            <person name="Nellist C.F."/>
            <person name="Bates H."/>
            <person name="Vickerstaff R.J."/>
            <person name="Harrison R.J."/>
        </authorList>
    </citation>
    <scope>NUCLEOTIDE SEQUENCE</scope>
    <source>
        <strain evidence="1">4040</strain>
    </source>
</reference>
<name>A0A8T1D8H5_9STRA</name>
<proteinExistence type="predicted"/>
<dbReference type="EMBL" id="RCMK01000353">
    <property type="protein sequence ID" value="KAG2934356.1"/>
    <property type="molecule type" value="Genomic_DNA"/>
</dbReference>
<organism evidence="1 2">
    <name type="scientific">Phytophthora cactorum</name>
    <dbReference type="NCBI Taxonomy" id="29920"/>
    <lineage>
        <taxon>Eukaryota</taxon>
        <taxon>Sar</taxon>
        <taxon>Stramenopiles</taxon>
        <taxon>Oomycota</taxon>
        <taxon>Peronosporomycetes</taxon>
        <taxon>Peronosporales</taxon>
        <taxon>Peronosporaceae</taxon>
        <taxon>Phytophthora</taxon>
    </lineage>
</organism>
<gene>
    <name evidence="1" type="ORF">PC117_g12670</name>
</gene>
<sequence length="34" mass="4051">MRYDDHRRRFWFKLAQGSVDLMLLRHGDGGTNSN</sequence>
<dbReference type="AlphaFoldDB" id="A0A8T1D8H5"/>